<sequence length="101" mass="11085">MTQITLKKEDLSGLAQGVQAGDFGAQHLIISLSPDENWNIKDLKPLLAIAKLQNEQYRKSVVVVSAALASAEADSTLNIVPTVQEALDLIELEEIERELWS</sequence>
<protein>
    <submittedName>
        <fullName evidence="1">Uncharacterized protein</fullName>
    </submittedName>
</protein>
<dbReference type="RefSeq" id="WP_208058124.1">
    <property type="nucleotide sequence ID" value="NZ_JAGDYP010000002.1"/>
</dbReference>
<dbReference type="EMBL" id="JAGDYP010000002">
    <property type="protein sequence ID" value="MBO1883427.1"/>
    <property type="molecule type" value="Genomic_DNA"/>
</dbReference>
<keyword evidence="2" id="KW-1185">Reference proteome</keyword>
<name>A0ABS3PWA7_9FLAO</name>
<comment type="caution">
    <text evidence="1">The sequence shown here is derived from an EMBL/GenBank/DDBJ whole genome shotgun (WGS) entry which is preliminary data.</text>
</comment>
<reference evidence="1 2" key="1">
    <citation type="submission" date="2021-03" db="EMBL/GenBank/DDBJ databases">
        <title>Isolation and description of Capnocytophaga bilenii sp. nov., a novel Capnocytophaga species, isolated from a gingivitis subject.</title>
        <authorList>
            <person name="Antezack A."/>
            <person name="Monnet-Corti V."/>
            <person name="La Scola B."/>
        </authorList>
    </citation>
    <scope>NUCLEOTIDE SEQUENCE [LARGE SCALE GENOMIC DNA]</scope>
    <source>
        <strain evidence="1 2">Marseille-Q4570</strain>
    </source>
</reference>
<proteinExistence type="predicted"/>
<accession>A0ABS3PWA7</accession>
<evidence type="ECO:0000313" key="1">
    <source>
        <dbReference type="EMBL" id="MBO1883427.1"/>
    </source>
</evidence>
<organism evidence="1 2">
    <name type="scientific">Capnocytophaga bilenii</name>
    <dbReference type="NCBI Taxonomy" id="2819369"/>
    <lineage>
        <taxon>Bacteria</taxon>
        <taxon>Pseudomonadati</taxon>
        <taxon>Bacteroidota</taxon>
        <taxon>Flavobacteriia</taxon>
        <taxon>Flavobacteriales</taxon>
        <taxon>Flavobacteriaceae</taxon>
        <taxon>Capnocytophaga</taxon>
    </lineage>
</organism>
<evidence type="ECO:0000313" key="2">
    <source>
        <dbReference type="Proteomes" id="UP000681610"/>
    </source>
</evidence>
<gene>
    <name evidence="1" type="ORF">J4N46_03060</name>
</gene>
<dbReference type="Proteomes" id="UP000681610">
    <property type="component" value="Unassembled WGS sequence"/>
</dbReference>